<dbReference type="Proteomes" id="UP000194151">
    <property type="component" value="Chromosome"/>
</dbReference>
<evidence type="ECO:0000313" key="4">
    <source>
        <dbReference type="Proteomes" id="UP000194151"/>
    </source>
</evidence>
<evidence type="ECO:0000256" key="1">
    <source>
        <dbReference type="ARBA" id="ARBA00006987"/>
    </source>
</evidence>
<keyword evidence="2" id="KW-0732">Signal</keyword>
<organism evidence="3 4">
    <name type="scientific">Bordetella genomosp. 8</name>
    <dbReference type="NCBI Taxonomy" id="1416806"/>
    <lineage>
        <taxon>Bacteria</taxon>
        <taxon>Pseudomonadati</taxon>
        <taxon>Pseudomonadota</taxon>
        <taxon>Betaproteobacteria</taxon>
        <taxon>Burkholderiales</taxon>
        <taxon>Alcaligenaceae</taxon>
        <taxon>Bordetella</taxon>
    </lineage>
</organism>
<dbReference type="PIRSF" id="PIRSF017082">
    <property type="entry name" value="YflP"/>
    <property type="match status" value="1"/>
</dbReference>
<proteinExistence type="inferred from homology"/>
<dbReference type="Gene3D" id="3.40.190.150">
    <property type="entry name" value="Bordetella uptake gene, domain 1"/>
    <property type="match status" value="1"/>
</dbReference>
<dbReference type="OrthoDB" id="8678477at2"/>
<dbReference type="PANTHER" id="PTHR42928:SF5">
    <property type="entry name" value="BLR1237 PROTEIN"/>
    <property type="match status" value="1"/>
</dbReference>
<dbReference type="Gene3D" id="3.40.190.10">
    <property type="entry name" value="Periplasmic binding protein-like II"/>
    <property type="match status" value="1"/>
</dbReference>
<sequence>MKLAVKLACAITSTLCASAFAASAYAANPGASAPAPQTAPGAAGAPGDYPAKPITLVVPFPPGGLADLVARPLATRLGAALKQTVIVENRGGASGTIGTAHVANSAPDGYTLLFATANEVAVCPVLYNNLPYDTYRSFTPIAQVVDFPAVLVTPQSNQEDFAQLVKRARAKPGTLAFASSGAGSTNHLTAEVFRKSEGLNIINVHYKGGGPAMADVAGGHVDAMFATLPSALPLIRAGKLRALATTGATRSTVLPDVPTLLDLGVKQGDVTVWAGVLGPAGLPPEITQRLNAEIRKIVTDPEFQAFLRQNGAEPLYSTTEQFGSNIRAYRNFWEPIIKSAGISVNQ</sequence>
<dbReference type="AlphaFoldDB" id="A0A1W6YJP1"/>
<dbReference type="KEGG" id="bgv:CAL12_10640"/>
<dbReference type="SUPFAM" id="SSF53850">
    <property type="entry name" value="Periplasmic binding protein-like II"/>
    <property type="match status" value="1"/>
</dbReference>
<reference evidence="3 4" key="1">
    <citation type="submission" date="2017-05" db="EMBL/GenBank/DDBJ databases">
        <title>Complete and WGS of Bordetella genogroups.</title>
        <authorList>
            <person name="Spilker T."/>
            <person name="LiPuma J."/>
        </authorList>
    </citation>
    <scope>NUCLEOTIDE SEQUENCE [LARGE SCALE GENOMIC DNA]</scope>
    <source>
        <strain evidence="3 4">AU19157</strain>
    </source>
</reference>
<feature type="chain" id="PRO_5012235916" description="LacI family transcriptional regulator" evidence="2">
    <location>
        <begin position="27"/>
        <end position="346"/>
    </location>
</feature>
<evidence type="ECO:0000313" key="3">
    <source>
        <dbReference type="EMBL" id="ARP81251.1"/>
    </source>
</evidence>
<name>A0A1W6YJP1_9BORD</name>
<dbReference type="CDD" id="cd07012">
    <property type="entry name" value="PBP2_Bug_TTT"/>
    <property type="match status" value="1"/>
</dbReference>
<dbReference type="EMBL" id="CP021108">
    <property type="protein sequence ID" value="ARP81251.1"/>
    <property type="molecule type" value="Genomic_DNA"/>
</dbReference>
<dbReference type="InterPro" id="IPR042100">
    <property type="entry name" value="Bug_dom1"/>
</dbReference>
<dbReference type="InterPro" id="IPR005064">
    <property type="entry name" value="BUG"/>
</dbReference>
<dbReference type="PANTHER" id="PTHR42928">
    <property type="entry name" value="TRICARBOXYLATE-BINDING PROTEIN"/>
    <property type="match status" value="1"/>
</dbReference>
<dbReference type="Pfam" id="PF03401">
    <property type="entry name" value="TctC"/>
    <property type="match status" value="1"/>
</dbReference>
<evidence type="ECO:0000256" key="2">
    <source>
        <dbReference type="SAM" id="SignalP"/>
    </source>
</evidence>
<dbReference type="RefSeq" id="WP_086064447.1">
    <property type="nucleotide sequence ID" value="NZ_CP021108.1"/>
</dbReference>
<gene>
    <name evidence="3" type="ORF">CAL12_10640</name>
</gene>
<keyword evidence="4" id="KW-1185">Reference proteome</keyword>
<feature type="signal peptide" evidence="2">
    <location>
        <begin position="1"/>
        <end position="26"/>
    </location>
</feature>
<protein>
    <recommendedName>
        <fullName evidence="5">LacI family transcriptional regulator</fullName>
    </recommendedName>
</protein>
<accession>A0A1W6YJP1</accession>
<dbReference type="STRING" id="1416806.CAL12_10640"/>
<comment type="similarity">
    <text evidence="1">Belongs to the UPF0065 (bug) family.</text>
</comment>
<evidence type="ECO:0008006" key="5">
    <source>
        <dbReference type="Google" id="ProtNLM"/>
    </source>
</evidence>